<dbReference type="RefSeq" id="WP_110343189.1">
    <property type="nucleotide sequence ID" value="NZ_JBHVKT010000033.1"/>
</dbReference>
<keyword evidence="5 7" id="KW-1133">Transmembrane helix</keyword>
<comment type="subcellular location">
    <subcellularLocation>
        <location evidence="1 7">Cell membrane</location>
        <topology evidence="1 7">Multi-pass membrane protein</topology>
    </subcellularLocation>
</comment>
<sequence>MSTETRPAETTERTLPPVDTAPLRRRRRQAAWVQAACVAVTLFMALPIVLIGLSAISSRAALAEFPKPFLPSEYSFDTLLAFFEATGTVPALGNSVLAGIYTVFWSLVVGAPAGYALARHAFRGKDAYQVFILLVRALPIVVLSVPLATMFLRLDVYDTVFAVTLVHTTLALPTTVLITASIFVSVPTDLEEAAQVFGCTRWQAARKVVVPLALPGLAASSIFTFVLSWNEILGATVVTLGHRTLPAQVLTALDEASTAYRFAGGFALILPALVFIAVMRRYLVNMWGTTLR</sequence>
<evidence type="ECO:0000256" key="6">
    <source>
        <dbReference type="ARBA" id="ARBA00023136"/>
    </source>
</evidence>
<dbReference type="Proteomes" id="UP000247892">
    <property type="component" value="Unassembled WGS sequence"/>
</dbReference>
<protein>
    <submittedName>
        <fullName evidence="10">Sugar ABC transporter permease</fullName>
    </submittedName>
</protein>
<dbReference type="PANTHER" id="PTHR32243:SF18">
    <property type="entry name" value="INNER MEMBRANE ABC TRANSPORTER PERMEASE PROTEIN YCJP"/>
    <property type="match status" value="1"/>
</dbReference>
<feature type="transmembrane region" description="Helical" evidence="7">
    <location>
        <begin position="130"/>
        <end position="154"/>
    </location>
</feature>
<feature type="transmembrane region" description="Helical" evidence="7">
    <location>
        <begin position="160"/>
        <end position="187"/>
    </location>
</feature>
<evidence type="ECO:0000256" key="7">
    <source>
        <dbReference type="RuleBase" id="RU363032"/>
    </source>
</evidence>
<dbReference type="PANTHER" id="PTHR32243">
    <property type="entry name" value="MALTOSE TRANSPORT SYSTEM PERMEASE-RELATED"/>
    <property type="match status" value="1"/>
</dbReference>
<dbReference type="InterPro" id="IPR050901">
    <property type="entry name" value="BP-dep_ABC_trans_perm"/>
</dbReference>
<dbReference type="CDD" id="cd06261">
    <property type="entry name" value="TM_PBP2"/>
    <property type="match status" value="1"/>
</dbReference>
<dbReference type="InterPro" id="IPR035906">
    <property type="entry name" value="MetI-like_sf"/>
</dbReference>
<dbReference type="GO" id="GO:0055085">
    <property type="term" value="P:transmembrane transport"/>
    <property type="evidence" value="ECO:0007669"/>
    <property type="project" value="InterPro"/>
</dbReference>
<name>A0A318LH28_9PSEU</name>
<dbReference type="SUPFAM" id="SSF161098">
    <property type="entry name" value="MetI-like"/>
    <property type="match status" value="1"/>
</dbReference>
<proteinExistence type="inferred from homology"/>
<accession>A0A318LH28</accession>
<dbReference type="Gene3D" id="1.10.3720.10">
    <property type="entry name" value="MetI-like"/>
    <property type="match status" value="1"/>
</dbReference>
<keyword evidence="11" id="KW-1185">Reference proteome</keyword>
<dbReference type="PROSITE" id="PS50928">
    <property type="entry name" value="ABC_TM1"/>
    <property type="match status" value="1"/>
</dbReference>
<feature type="compositionally biased region" description="Basic and acidic residues" evidence="8">
    <location>
        <begin position="1"/>
        <end position="12"/>
    </location>
</feature>
<keyword evidence="4 7" id="KW-0812">Transmembrane</keyword>
<dbReference type="InterPro" id="IPR000515">
    <property type="entry name" value="MetI-like"/>
</dbReference>
<evidence type="ECO:0000259" key="9">
    <source>
        <dbReference type="PROSITE" id="PS50928"/>
    </source>
</evidence>
<keyword evidence="3" id="KW-1003">Cell membrane</keyword>
<feature type="domain" description="ABC transmembrane type-1" evidence="9">
    <location>
        <begin position="92"/>
        <end position="279"/>
    </location>
</feature>
<evidence type="ECO:0000256" key="8">
    <source>
        <dbReference type="SAM" id="MobiDB-lite"/>
    </source>
</evidence>
<evidence type="ECO:0000256" key="4">
    <source>
        <dbReference type="ARBA" id="ARBA00022692"/>
    </source>
</evidence>
<keyword evidence="2 7" id="KW-0813">Transport</keyword>
<dbReference type="GO" id="GO:0005886">
    <property type="term" value="C:plasma membrane"/>
    <property type="evidence" value="ECO:0007669"/>
    <property type="project" value="UniProtKB-SubCell"/>
</dbReference>
<feature type="transmembrane region" description="Helical" evidence="7">
    <location>
        <begin position="96"/>
        <end position="118"/>
    </location>
</feature>
<evidence type="ECO:0000256" key="5">
    <source>
        <dbReference type="ARBA" id="ARBA00022989"/>
    </source>
</evidence>
<evidence type="ECO:0000313" key="10">
    <source>
        <dbReference type="EMBL" id="PXY20112.1"/>
    </source>
</evidence>
<reference evidence="10 11" key="1">
    <citation type="submission" date="2016-07" db="EMBL/GenBank/DDBJ databases">
        <title>Draft genome sequence of Prauserella sp. YIM 121212, isolated from alkaline soil.</title>
        <authorList>
            <person name="Ruckert C."/>
            <person name="Albersmeier A."/>
            <person name="Jiang C.-L."/>
            <person name="Jiang Y."/>
            <person name="Kalinowski J."/>
            <person name="Schneider O."/>
            <person name="Winkler A."/>
            <person name="Zotchev S.B."/>
        </authorList>
    </citation>
    <scope>NUCLEOTIDE SEQUENCE [LARGE SCALE GENOMIC DNA]</scope>
    <source>
        <strain evidence="10 11">YIM 121212</strain>
    </source>
</reference>
<feature type="transmembrane region" description="Helical" evidence="7">
    <location>
        <begin position="259"/>
        <end position="278"/>
    </location>
</feature>
<keyword evidence="6 7" id="KW-0472">Membrane</keyword>
<feature type="transmembrane region" description="Helical" evidence="7">
    <location>
        <begin position="31"/>
        <end position="56"/>
    </location>
</feature>
<dbReference type="OrthoDB" id="9794684at2"/>
<comment type="caution">
    <text evidence="10">The sequence shown here is derived from an EMBL/GenBank/DDBJ whole genome shotgun (WGS) entry which is preliminary data.</text>
</comment>
<feature type="region of interest" description="Disordered" evidence="8">
    <location>
        <begin position="1"/>
        <end position="20"/>
    </location>
</feature>
<feature type="transmembrane region" description="Helical" evidence="7">
    <location>
        <begin position="208"/>
        <end position="229"/>
    </location>
</feature>
<comment type="similarity">
    <text evidence="7">Belongs to the binding-protein-dependent transport system permease family.</text>
</comment>
<dbReference type="Pfam" id="PF00528">
    <property type="entry name" value="BPD_transp_1"/>
    <property type="match status" value="1"/>
</dbReference>
<evidence type="ECO:0000313" key="11">
    <source>
        <dbReference type="Proteomes" id="UP000247892"/>
    </source>
</evidence>
<evidence type="ECO:0000256" key="2">
    <source>
        <dbReference type="ARBA" id="ARBA00022448"/>
    </source>
</evidence>
<evidence type="ECO:0000256" key="3">
    <source>
        <dbReference type="ARBA" id="ARBA00022475"/>
    </source>
</evidence>
<evidence type="ECO:0000256" key="1">
    <source>
        <dbReference type="ARBA" id="ARBA00004651"/>
    </source>
</evidence>
<dbReference type="AlphaFoldDB" id="A0A318LH28"/>
<organism evidence="10 11">
    <name type="scientific">Prauserella flavalba</name>
    <dbReference type="NCBI Taxonomy" id="1477506"/>
    <lineage>
        <taxon>Bacteria</taxon>
        <taxon>Bacillati</taxon>
        <taxon>Actinomycetota</taxon>
        <taxon>Actinomycetes</taxon>
        <taxon>Pseudonocardiales</taxon>
        <taxon>Pseudonocardiaceae</taxon>
        <taxon>Prauserella</taxon>
    </lineage>
</organism>
<dbReference type="EMBL" id="MASU01000017">
    <property type="protein sequence ID" value="PXY20112.1"/>
    <property type="molecule type" value="Genomic_DNA"/>
</dbReference>
<gene>
    <name evidence="10" type="ORF">BA062_33160</name>
</gene>